<dbReference type="PANTHER" id="PTHR34959:SF3">
    <property type="entry name" value="PROTEIN LAZY 1"/>
    <property type="match status" value="1"/>
</dbReference>
<dbReference type="InterPro" id="IPR038928">
    <property type="entry name" value="LAZY1"/>
</dbReference>
<gene>
    <name evidence="2" type="ORF">Fot_34008</name>
</gene>
<protein>
    <recommendedName>
        <fullName evidence="4">LAZY1</fullName>
    </recommendedName>
</protein>
<dbReference type="Proteomes" id="UP001604277">
    <property type="component" value="Unassembled WGS sequence"/>
</dbReference>
<name>A0ABD1TCA3_9LAMI</name>
<dbReference type="PANTHER" id="PTHR34959">
    <property type="entry name" value="PROTEIN LAZY 1"/>
    <property type="match status" value="1"/>
</dbReference>
<reference evidence="3" key="1">
    <citation type="submission" date="2024-07" db="EMBL/GenBank/DDBJ databases">
        <title>Two chromosome-level genome assemblies of Korean endemic species Abeliophyllum distichum and Forsythia ovata (Oleaceae).</title>
        <authorList>
            <person name="Jang H."/>
        </authorList>
    </citation>
    <scope>NUCLEOTIDE SEQUENCE [LARGE SCALE GENOMIC DNA]</scope>
</reference>
<feature type="compositionally biased region" description="Basic and acidic residues" evidence="1">
    <location>
        <begin position="226"/>
        <end position="238"/>
    </location>
</feature>
<evidence type="ECO:0000256" key="1">
    <source>
        <dbReference type="SAM" id="MobiDB-lite"/>
    </source>
</evidence>
<keyword evidence="3" id="KW-1185">Reference proteome</keyword>
<accession>A0ABD1TCA3</accession>
<sequence>MLLGWMHRKFRQNTSETQNDFYTGDLIYSGKPSLDDLQYYPKTNYSSRPLSKSHREKHLRSSFAGLEAARLEEEDVEEESAAALTELFHGFLAIGTLGTEPIITDPSTPTFSISVDHIAEKETEVTENELNLINSELEKVLGAEGRDESCNISSGRNSHVSARNGKQIENAAINENGGIVCPLQSYLFGSAIGLPETAPPAKKEHRTSLGDLFQKTQLAEENPGGKSDRTEKQTDKSVVHIMKRMIKRRMLHASTTSTTEASGGQLDSASAETKMCKILQMFHRKIHPESSTATRRSHKPTKNETKSNITSMGASHIGGLTPTAEDIITCPQLTISKESIGTFKSQSYPPEFTLSSGDANGNREHWVKTDADYLVLEL</sequence>
<comment type="caution">
    <text evidence="2">The sequence shown here is derived from an EMBL/GenBank/DDBJ whole genome shotgun (WGS) entry which is preliminary data.</text>
</comment>
<feature type="region of interest" description="Disordered" evidence="1">
    <location>
        <begin position="287"/>
        <end position="315"/>
    </location>
</feature>
<evidence type="ECO:0000313" key="2">
    <source>
        <dbReference type="EMBL" id="KAL2510361.1"/>
    </source>
</evidence>
<feature type="region of interest" description="Disordered" evidence="1">
    <location>
        <begin position="212"/>
        <end position="238"/>
    </location>
</feature>
<evidence type="ECO:0008006" key="4">
    <source>
        <dbReference type="Google" id="ProtNLM"/>
    </source>
</evidence>
<organism evidence="2 3">
    <name type="scientific">Forsythia ovata</name>
    <dbReference type="NCBI Taxonomy" id="205694"/>
    <lineage>
        <taxon>Eukaryota</taxon>
        <taxon>Viridiplantae</taxon>
        <taxon>Streptophyta</taxon>
        <taxon>Embryophyta</taxon>
        <taxon>Tracheophyta</taxon>
        <taxon>Spermatophyta</taxon>
        <taxon>Magnoliopsida</taxon>
        <taxon>eudicotyledons</taxon>
        <taxon>Gunneridae</taxon>
        <taxon>Pentapetalae</taxon>
        <taxon>asterids</taxon>
        <taxon>lamiids</taxon>
        <taxon>Lamiales</taxon>
        <taxon>Oleaceae</taxon>
        <taxon>Forsythieae</taxon>
        <taxon>Forsythia</taxon>
    </lineage>
</organism>
<dbReference type="AlphaFoldDB" id="A0ABD1TCA3"/>
<evidence type="ECO:0000313" key="3">
    <source>
        <dbReference type="Proteomes" id="UP001604277"/>
    </source>
</evidence>
<proteinExistence type="predicted"/>
<dbReference type="EMBL" id="JBFOLJ010000009">
    <property type="protein sequence ID" value="KAL2510361.1"/>
    <property type="molecule type" value="Genomic_DNA"/>
</dbReference>